<evidence type="ECO:0000313" key="4">
    <source>
        <dbReference type="EMBL" id="KOG88055.1"/>
    </source>
</evidence>
<organism evidence="4 5">
    <name type="scientific">Streptomyces varsoviensis</name>
    <dbReference type="NCBI Taxonomy" id="67373"/>
    <lineage>
        <taxon>Bacteria</taxon>
        <taxon>Bacillati</taxon>
        <taxon>Actinomycetota</taxon>
        <taxon>Actinomycetes</taxon>
        <taxon>Kitasatosporales</taxon>
        <taxon>Streptomycetaceae</taxon>
        <taxon>Streptomyces</taxon>
    </lineage>
</organism>
<dbReference type="PANTHER" id="PTHR43775:SF51">
    <property type="entry name" value="INACTIVE PHENOLPHTHIOCEROL SYNTHESIS POLYKETIDE SYNTHASE TYPE I PKS1-RELATED"/>
    <property type="match status" value="1"/>
</dbReference>
<comment type="caution">
    <text evidence="4">The sequence shown here is derived from an EMBL/GenBank/DDBJ whole genome shotgun (WGS) entry which is preliminary data.</text>
</comment>
<dbReference type="PROSITE" id="PS52004">
    <property type="entry name" value="KS3_2"/>
    <property type="match status" value="1"/>
</dbReference>
<reference evidence="4 5" key="1">
    <citation type="submission" date="2015-07" db="EMBL/GenBank/DDBJ databases">
        <authorList>
            <person name="Ju K.-S."/>
            <person name="Doroghazi J.R."/>
            <person name="Metcalf W.W."/>
        </authorList>
    </citation>
    <scope>NUCLEOTIDE SEQUENCE [LARGE SCALE GENOMIC DNA]</scope>
    <source>
        <strain evidence="4 5">NRRL B-3589</strain>
    </source>
</reference>
<dbReference type="SUPFAM" id="SSF53901">
    <property type="entry name" value="Thiolase-like"/>
    <property type="match status" value="1"/>
</dbReference>
<feature type="non-terminal residue" evidence="4">
    <location>
        <position position="94"/>
    </location>
</feature>
<dbReference type="EMBL" id="LGUT01001881">
    <property type="protein sequence ID" value="KOG88055.1"/>
    <property type="molecule type" value="Genomic_DNA"/>
</dbReference>
<dbReference type="InterPro" id="IPR016039">
    <property type="entry name" value="Thiolase-like"/>
</dbReference>
<dbReference type="Gene3D" id="3.40.47.10">
    <property type="match status" value="1"/>
</dbReference>
<evidence type="ECO:0000256" key="1">
    <source>
        <dbReference type="ARBA" id="ARBA00022679"/>
    </source>
</evidence>
<sequence>LTALHLAAGALRAEDCSLALVGGVSVLVTPGSFVEFSTQRGLAPDGRCKSFGDAADGTSWAEGVGMVVVERLSDAQRNGHPVLAVVRGSAINQD</sequence>
<dbReference type="InterPro" id="IPR020841">
    <property type="entry name" value="PKS_Beta-ketoAc_synthase_dom"/>
</dbReference>
<keyword evidence="5" id="KW-1185">Reference proteome</keyword>
<proteinExistence type="predicted"/>
<evidence type="ECO:0000313" key="5">
    <source>
        <dbReference type="Proteomes" id="UP000037020"/>
    </source>
</evidence>
<evidence type="ECO:0000259" key="3">
    <source>
        <dbReference type="PROSITE" id="PS52004"/>
    </source>
</evidence>
<evidence type="ECO:0000256" key="2">
    <source>
        <dbReference type="ARBA" id="ARBA00023268"/>
    </source>
</evidence>
<dbReference type="Proteomes" id="UP000037020">
    <property type="component" value="Unassembled WGS sequence"/>
</dbReference>
<accession>A0ABR5J3S8</accession>
<dbReference type="Pfam" id="PF00109">
    <property type="entry name" value="ketoacyl-synt"/>
    <property type="match status" value="1"/>
</dbReference>
<dbReference type="InterPro" id="IPR014030">
    <property type="entry name" value="Ketoacyl_synth_N"/>
</dbReference>
<keyword evidence="2" id="KW-0511">Multifunctional enzyme</keyword>
<name>A0ABR5J3S8_9ACTN</name>
<keyword evidence="1" id="KW-0808">Transferase</keyword>
<gene>
    <name evidence="4" type="ORF">ADK38_21930</name>
</gene>
<protein>
    <submittedName>
        <fullName evidence="4">Polyketide synthase</fullName>
    </submittedName>
</protein>
<dbReference type="PANTHER" id="PTHR43775">
    <property type="entry name" value="FATTY ACID SYNTHASE"/>
    <property type="match status" value="1"/>
</dbReference>
<feature type="domain" description="Ketosynthase family 3 (KS3)" evidence="3">
    <location>
        <begin position="1"/>
        <end position="94"/>
    </location>
</feature>
<feature type="non-terminal residue" evidence="4">
    <location>
        <position position="1"/>
    </location>
</feature>
<dbReference type="InterPro" id="IPR050091">
    <property type="entry name" value="PKS_NRPS_Biosynth_Enz"/>
</dbReference>